<dbReference type="InterPro" id="IPR011662">
    <property type="entry name" value="Secretin/TonB_short_N"/>
</dbReference>
<dbReference type="Gene3D" id="3.55.50.30">
    <property type="match status" value="1"/>
</dbReference>
<accession>A0A1I1JLA8</accession>
<evidence type="ECO:0000256" key="1">
    <source>
        <dbReference type="ARBA" id="ARBA00022448"/>
    </source>
</evidence>
<feature type="domain" description="Secretin/TonB short N-terminal" evidence="5">
    <location>
        <begin position="65"/>
        <end position="115"/>
    </location>
</feature>
<feature type="signal peptide" evidence="4">
    <location>
        <begin position="1"/>
        <end position="36"/>
    </location>
</feature>
<evidence type="ECO:0000259" key="5">
    <source>
        <dbReference type="SMART" id="SM00965"/>
    </source>
</evidence>
<keyword evidence="4" id="KW-0732">Signal</keyword>
<dbReference type="Proteomes" id="UP000199046">
    <property type="component" value="Unassembled WGS sequence"/>
</dbReference>
<proteinExistence type="predicted"/>
<evidence type="ECO:0000313" key="7">
    <source>
        <dbReference type="Proteomes" id="UP000199046"/>
    </source>
</evidence>
<dbReference type="SMART" id="SM00965">
    <property type="entry name" value="STN"/>
    <property type="match status" value="1"/>
</dbReference>
<keyword evidence="7" id="KW-1185">Reference proteome</keyword>
<dbReference type="AlphaFoldDB" id="A0A1I1JLA8"/>
<evidence type="ECO:0000256" key="3">
    <source>
        <dbReference type="ARBA" id="ARBA00023237"/>
    </source>
</evidence>
<sequence>MRHQMLVRHIGQRLFRITACLLLAGTTVSASMAASAACQIQAMAYDYPEQRLDQALQQFAHTSGCPVEVDTSQLGDRQAPALQGKFTPDAALIQLVRGSGLEVHLDDGHYRVNQSDRERINDRIETLRYRIESARDSDQLTQNDARTLDTQLEAIRTQSDQLITEQGFLSAAEMASYERLFAWLEGRLAPSSL</sequence>
<dbReference type="OrthoDB" id="7284533at2"/>
<evidence type="ECO:0000313" key="6">
    <source>
        <dbReference type="EMBL" id="SFC49135.1"/>
    </source>
</evidence>
<name>A0A1I1JLA8_9GAMM</name>
<evidence type="ECO:0000256" key="4">
    <source>
        <dbReference type="SAM" id="SignalP"/>
    </source>
</evidence>
<feature type="chain" id="PRO_5011727110" description="Secretin/TonB short N-terminal domain-containing protein" evidence="4">
    <location>
        <begin position="37"/>
        <end position="193"/>
    </location>
</feature>
<keyword evidence="1" id="KW-0813">Transport</keyword>
<evidence type="ECO:0000256" key="2">
    <source>
        <dbReference type="ARBA" id="ARBA00023136"/>
    </source>
</evidence>
<keyword evidence="3" id="KW-0998">Cell outer membrane</keyword>
<protein>
    <recommendedName>
        <fullName evidence="5">Secretin/TonB short N-terminal domain-containing protein</fullName>
    </recommendedName>
</protein>
<keyword evidence="2" id="KW-0472">Membrane</keyword>
<reference evidence="7" key="1">
    <citation type="submission" date="2016-10" db="EMBL/GenBank/DDBJ databases">
        <authorList>
            <person name="Varghese N."/>
            <person name="Submissions S."/>
        </authorList>
    </citation>
    <scope>NUCLEOTIDE SEQUENCE [LARGE SCALE GENOMIC DNA]</scope>
    <source>
        <strain evidence="7">DSM 23439</strain>
    </source>
</reference>
<organism evidence="6 7">
    <name type="scientific">Kushneria avicenniae</name>
    <dbReference type="NCBI Taxonomy" id="402385"/>
    <lineage>
        <taxon>Bacteria</taxon>
        <taxon>Pseudomonadati</taxon>
        <taxon>Pseudomonadota</taxon>
        <taxon>Gammaproteobacteria</taxon>
        <taxon>Oceanospirillales</taxon>
        <taxon>Halomonadaceae</taxon>
        <taxon>Kushneria</taxon>
    </lineage>
</organism>
<dbReference type="EMBL" id="FOLY01000003">
    <property type="protein sequence ID" value="SFC49135.1"/>
    <property type="molecule type" value="Genomic_DNA"/>
</dbReference>
<dbReference type="GO" id="GO:0019867">
    <property type="term" value="C:outer membrane"/>
    <property type="evidence" value="ECO:0007669"/>
    <property type="project" value="InterPro"/>
</dbReference>
<gene>
    <name evidence="6" type="ORF">SAMN05421848_1625</name>
</gene>
<dbReference type="RefSeq" id="WP_139215280.1">
    <property type="nucleotide sequence ID" value="NZ_FOLY01000003.1"/>
</dbReference>
<dbReference type="STRING" id="402385.SAMN05421848_1625"/>